<accession>A0ACC1SIH8</accession>
<keyword evidence="2" id="KW-1185">Reference proteome</keyword>
<gene>
    <name evidence="1" type="ORF">NM208_g5018</name>
</gene>
<name>A0ACC1SIH8_9HYPO</name>
<evidence type="ECO:0000313" key="1">
    <source>
        <dbReference type="EMBL" id="KAJ3540544.1"/>
    </source>
</evidence>
<reference evidence="1" key="1">
    <citation type="submission" date="2022-08" db="EMBL/GenBank/DDBJ databases">
        <title>Genome Sequence of Fusarium decemcellulare.</title>
        <authorList>
            <person name="Buettner E."/>
        </authorList>
    </citation>
    <scope>NUCLEOTIDE SEQUENCE</scope>
    <source>
        <strain evidence="1">Babe19</strain>
    </source>
</reference>
<organism evidence="1 2">
    <name type="scientific">Fusarium decemcellulare</name>
    <dbReference type="NCBI Taxonomy" id="57161"/>
    <lineage>
        <taxon>Eukaryota</taxon>
        <taxon>Fungi</taxon>
        <taxon>Dikarya</taxon>
        <taxon>Ascomycota</taxon>
        <taxon>Pezizomycotina</taxon>
        <taxon>Sordariomycetes</taxon>
        <taxon>Hypocreomycetidae</taxon>
        <taxon>Hypocreales</taxon>
        <taxon>Nectriaceae</taxon>
        <taxon>Fusarium</taxon>
        <taxon>Fusarium decemcellulare species complex</taxon>
    </lineage>
</organism>
<proteinExistence type="predicted"/>
<evidence type="ECO:0000313" key="2">
    <source>
        <dbReference type="Proteomes" id="UP001148629"/>
    </source>
</evidence>
<sequence>MIPVRPSHLRKAHWRGLVSNNSVCILNLTRLTVPYVNSLVKHSPGNIATKRGNKKLPLELWNMIIDWAEMDPKSDSYCLVQARSLEHDRAELMLSCAKITEWNRCGYLETERAADKYYNYLHCPGEGHDPKRPFVLPDTTNSDSLISIKESLLCSENEIIFCGLGIYDVIARIERGDCSLCQGKRWIEKYGENWGRWFFGDAYTPQRDYWWNDDDLIIDCPLYLEAMETYDQRVKDQFEELGYDWVPPNSYDWD</sequence>
<comment type="caution">
    <text evidence="1">The sequence shown here is derived from an EMBL/GenBank/DDBJ whole genome shotgun (WGS) entry which is preliminary data.</text>
</comment>
<protein>
    <submittedName>
        <fullName evidence="1">Uncharacterized protein</fullName>
    </submittedName>
</protein>
<dbReference type="EMBL" id="JANRMS010000403">
    <property type="protein sequence ID" value="KAJ3540544.1"/>
    <property type="molecule type" value="Genomic_DNA"/>
</dbReference>
<dbReference type="Proteomes" id="UP001148629">
    <property type="component" value="Unassembled WGS sequence"/>
</dbReference>